<feature type="domain" description="Integrase catalytic" evidence="1">
    <location>
        <begin position="47"/>
        <end position="126"/>
    </location>
</feature>
<evidence type="ECO:0000313" key="3">
    <source>
        <dbReference type="Proteomes" id="UP000824469"/>
    </source>
</evidence>
<proteinExistence type="predicted"/>
<dbReference type="OMA" id="SHIYATE"/>
<protein>
    <recommendedName>
        <fullName evidence="1">Integrase catalytic domain-containing protein</fullName>
    </recommendedName>
</protein>
<sequence>HTSGIVLAKKLLRVGYYWPTMESDCCNFVKKCELCQKYGNLIHVPAQALQPITMPWPFSKWGLDLIGKLHPSSSDGHTHIITATEYFTKWVEVVPLTYVTGAQISKFIMNHLICHYGIPSAIVTDN</sequence>
<dbReference type="PANTHER" id="PTHR47266">
    <property type="entry name" value="ENDONUCLEASE-RELATED"/>
    <property type="match status" value="1"/>
</dbReference>
<feature type="non-terminal residue" evidence="2">
    <location>
        <position position="126"/>
    </location>
</feature>
<keyword evidence="3" id="KW-1185">Reference proteome</keyword>
<dbReference type="InterPro" id="IPR036397">
    <property type="entry name" value="RNaseH_sf"/>
</dbReference>
<dbReference type="PROSITE" id="PS50994">
    <property type="entry name" value="INTEGRASE"/>
    <property type="match status" value="1"/>
</dbReference>
<dbReference type="InterPro" id="IPR052160">
    <property type="entry name" value="Gypsy_RT_Integrase-like"/>
</dbReference>
<dbReference type="InterPro" id="IPR001584">
    <property type="entry name" value="Integrase_cat-core"/>
</dbReference>
<comment type="caution">
    <text evidence="2">The sequence shown here is derived from an EMBL/GenBank/DDBJ whole genome shotgun (WGS) entry which is preliminary data.</text>
</comment>
<dbReference type="GO" id="GO:0015074">
    <property type="term" value="P:DNA integration"/>
    <property type="evidence" value="ECO:0007669"/>
    <property type="project" value="InterPro"/>
</dbReference>
<dbReference type="AlphaFoldDB" id="A0AA38L178"/>
<feature type="non-terminal residue" evidence="2">
    <location>
        <position position="1"/>
    </location>
</feature>
<organism evidence="2 3">
    <name type="scientific">Taxus chinensis</name>
    <name type="common">Chinese yew</name>
    <name type="synonym">Taxus wallichiana var. chinensis</name>
    <dbReference type="NCBI Taxonomy" id="29808"/>
    <lineage>
        <taxon>Eukaryota</taxon>
        <taxon>Viridiplantae</taxon>
        <taxon>Streptophyta</taxon>
        <taxon>Embryophyta</taxon>
        <taxon>Tracheophyta</taxon>
        <taxon>Spermatophyta</taxon>
        <taxon>Pinopsida</taxon>
        <taxon>Pinidae</taxon>
        <taxon>Conifers II</taxon>
        <taxon>Cupressales</taxon>
        <taxon>Taxaceae</taxon>
        <taxon>Taxus</taxon>
    </lineage>
</organism>
<dbReference type="InterPro" id="IPR012337">
    <property type="entry name" value="RNaseH-like_sf"/>
</dbReference>
<dbReference type="Gene3D" id="3.30.420.10">
    <property type="entry name" value="Ribonuclease H-like superfamily/Ribonuclease H"/>
    <property type="match status" value="1"/>
</dbReference>
<evidence type="ECO:0000313" key="2">
    <source>
        <dbReference type="EMBL" id="KAH9311691.1"/>
    </source>
</evidence>
<dbReference type="Pfam" id="PF17921">
    <property type="entry name" value="Integrase_H2C2"/>
    <property type="match status" value="1"/>
</dbReference>
<dbReference type="InterPro" id="IPR041588">
    <property type="entry name" value="Integrase_H2C2"/>
</dbReference>
<dbReference type="SUPFAM" id="SSF53098">
    <property type="entry name" value="Ribonuclease H-like"/>
    <property type="match status" value="1"/>
</dbReference>
<evidence type="ECO:0000259" key="1">
    <source>
        <dbReference type="PROSITE" id="PS50994"/>
    </source>
</evidence>
<gene>
    <name evidence="2" type="ORF">KI387_026726</name>
</gene>
<name>A0AA38L178_TAXCH</name>
<dbReference type="Gene3D" id="1.10.340.70">
    <property type="match status" value="1"/>
</dbReference>
<reference evidence="2 3" key="1">
    <citation type="journal article" date="2021" name="Nat. Plants">
        <title>The Taxus genome provides insights into paclitaxel biosynthesis.</title>
        <authorList>
            <person name="Xiong X."/>
            <person name="Gou J."/>
            <person name="Liao Q."/>
            <person name="Li Y."/>
            <person name="Zhou Q."/>
            <person name="Bi G."/>
            <person name="Li C."/>
            <person name="Du R."/>
            <person name="Wang X."/>
            <person name="Sun T."/>
            <person name="Guo L."/>
            <person name="Liang H."/>
            <person name="Lu P."/>
            <person name="Wu Y."/>
            <person name="Zhang Z."/>
            <person name="Ro D.K."/>
            <person name="Shang Y."/>
            <person name="Huang S."/>
            <person name="Yan J."/>
        </authorList>
    </citation>
    <scope>NUCLEOTIDE SEQUENCE [LARGE SCALE GENOMIC DNA]</scope>
    <source>
        <strain evidence="2">Ta-2019</strain>
    </source>
</reference>
<dbReference type="Proteomes" id="UP000824469">
    <property type="component" value="Unassembled WGS sequence"/>
</dbReference>
<dbReference type="GO" id="GO:0003676">
    <property type="term" value="F:nucleic acid binding"/>
    <property type="evidence" value="ECO:0007669"/>
    <property type="project" value="InterPro"/>
</dbReference>
<accession>A0AA38L178</accession>
<dbReference type="EMBL" id="JAHRHJ020000006">
    <property type="protein sequence ID" value="KAH9311691.1"/>
    <property type="molecule type" value="Genomic_DNA"/>
</dbReference>